<reference evidence="2 3" key="1">
    <citation type="submission" date="2018-04" db="EMBL/GenBank/DDBJ databases">
        <title>Chitinophaga fuyangensis sp. nov., isolated from soil in a chemical factory.</title>
        <authorList>
            <person name="Chen K."/>
        </authorList>
    </citation>
    <scope>NUCLEOTIDE SEQUENCE [LARGE SCALE GENOMIC DNA]</scope>
    <source>
        <strain evidence="2 3">LY-1</strain>
    </source>
</reference>
<dbReference type="RefSeq" id="WP_108685656.1">
    <property type="nucleotide sequence ID" value="NZ_QCYK01000001.1"/>
</dbReference>
<dbReference type="Proteomes" id="UP000244450">
    <property type="component" value="Unassembled WGS sequence"/>
</dbReference>
<dbReference type="OrthoDB" id="598142at2"/>
<evidence type="ECO:0008006" key="4">
    <source>
        <dbReference type="Google" id="ProtNLM"/>
    </source>
</evidence>
<sequence>MSFEITGKLVVKYNTMQRSETFKTREFVIEKSDDINGRIITNYIKFQAVQDRTAIVDRFQEGENVKVYFNIKGTRWEKDGKVNYITNLDAWRMESMMAGAPGADPQPNYGGSQEFTGGTGGGAAATSSVDDLPF</sequence>
<dbReference type="Pfam" id="PF11325">
    <property type="entry name" value="DUF3127"/>
    <property type="match status" value="1"/>
</dbReference>
<evidence type="ECO:0000313" key="3">
    <source>
        <dbReference type="Proteomes" id="UP000244450"/>
    </source>
</evidence>
<accession>A0A2T7BMV9</accession>
<gene>
    <name evidence="2" type="ORF">DCC81_05980</name>
</gene>
<evidence type="ECO:0000313" key="2">
    <source>
        <dbReference type="EMBL" id="PUZ29017.1"/>
    </source>
</evidence>
<feature type="region of interest" description="Disordered" evidence="1">
    <location>
        <begin position="98"/>
        <end position="134"/>
    </location>
</feature>
<comment type="caution">
    <text evidence="2">The sequence shown here is derived from an EMBL/GenBank/DDBJ whole genome shotgun (WGS) entry which is preliminary data.</text>
</comment>
<protein>
    <recommendedName>
        <fullName evidence="4">DUF3127 domain-containing protein</fullName>
    </recommendedName>
</protein>
<keyword evidence="3" id="KW-1185">Reference proteome</keyword>
<organism evidence="2 3">
    <name type="scientific">Chitinophaga parva</name>
    <dbReference type="NCBI Taxonomy" id="2169414"/>
    <lineage>
        <taxon>Bacteria</taxon>
        <taxon>Pseudomonadati</taxon>
        <taxon>Bacteroidota</taxon>
        <taxon>Chitinophagia</taxon>
        <taxon>Chitinophagales</taxon>
        <taxon>Chitinophagaceae</taxon>
        <taxon>Chitinophaga</taxon>
    </lineage>
</organism>
<evidence type="ECO:0000256" key="1">
    <source>
        <dbReference type="SAM" id="MobiDB-lite"/>
    </source>
</evidence>
<dbReference type="AlphaFoldDB" id="A0A2T7BMV9"/>
<dbReference type="EMBL" id="QCYK01000001">
    <property type="protein sequence ID" value="PUZ29017.1"/>
    <property type="molecule type" value="Genomic_DNA"/>
</dbReference>
<dbReference type="InterPro" id="IPR021474">
    <property type="entry name" value="DUF3127"/>
</dbReference>
<proteinExistence type="predicted"/>
<name>A0A2T7BMV9_9BACT</name>